<name>A0A6A4TB78_SCOMX</name>
<dbReference type="AlphaFoldDB" id="A0A6A4TB78"/>
<dbReference type="EMBL" id="VEVO01000006">
    <property type="protein sequence ID" value="KAF0040404.1"/>
    <property type="molecule type" value="Genomic_DNA"/>
</dbReference>
<sequence length="116" mass="13593">MKITSRPRSVWMNVTLDLGINPLFALLKQRYSTEASLQHSNLRDSSPGRLPQQVGRNGQQQLRPHQRWRQGLRQAEEKRPDCPSFANFKRRNFTNSSRRLCRQRKYLSGKVEKGSE</sequence>
<feature type="compositionally biased region" description="Polar residues" evidence="1">
    <location>
        <begin position="35"/>
        <end position="44"/>
    </location>
</feature>
<organism evidence="2 3">
    <name type="scientific">Scophthalmus maximus</name>
    <name type="common">Turbot</name>
    <name type="synonym">Psetta maxima</name>
    <dbReference type="NCBI Taxonomy" id="52904"/>
    <lineage>
        <taxon>Eukaryota</taxon>
        <taxon>Metazoa</taxon>
        <taxon>Chordata</taxon>
        <taxon>Craniata</taxon>
        <taxon>Vertebrata</taxon>
        <taxon>Euteleostomi</taxon>
        <taxon>Actinopterygii</taxon>
        <taxon>Neopterygii</taxon>
        <taxon>Teleostei</taxon>
        <taxon>Neoteleostei</taxon>
        <taxon>Acanthomorphata</taxon>
        <taxon>Carangaria</taxon>
        <taxon>Pleuronectiformes</taxon>
        <taxon>Pleuronectoidei</taxon>
        <taxon>Scophthalmidae</taxon>
        <taxon>Scophthalmus</taxon>
    </lineage>
</organism>
<comment type="caution">
    <text evidence="2">The sequence shown here is derived from an EMBL/GenBank/DDBJ whole genome shotgun (WGS) entry which is preliminary data.</text>
</comment>
<feature type="region of interest" description="Disordered" evidence="1">
    <location>
        <begin position="35"/>
        <end position="90"/>
    </location>
</feature>
<accession>A0A6A4TB78</accession>
<reference evidence="2 3" key="1">
    <citation type="submission" date="2019-06" db="EMBL/GenBank/DDBJ databases">
        <title>Draft genomes of female and male turbot (Scophthalmus maximus).</title>
        <authorList>
            <person name="Xu H."/>
            <person name="Xu X.-W."/>
            <person name="Shao C."/>
            <person name="Chen S."/>
        </authorList>
    </citation>
    <scope>NUCLEOTIDE SEQUENCE [LARGE SCALE GENOMIC DNA]</scope>
    <source>
        <strain evidence="2">Ysfricsl-2016a</strain>
        <tissue evidence="2">Blood</tissue>
    </source>
</reference>
<gene>
    <name evidence="2" type="ORF">F2P81_006302</name>
</gene>
<feature type="compositionally biased region" description="Polar residues" evidence="1">
    <location>
        <begin position="54"/>
        <end position="63"/>
    </location>
</feature>
<evidence type="ECO:0000256" key="1">
    <source>
        <dbReference type="SAM" id="MobiDB-lite"/>
    </source>
</evidence>
<proteinExistence type="predicted"/>
<evidence type="ECO:0000313" key="2">
    <source>
        <dbReference type="EMBL" id="KAF0040404.1"/>
    </source>
</evidence>
<evidence type="ECO:0000313" key="3">
    <source>
        <dbReference type="Proteomes" id="UP000438429"/>
    </source>
</evidence>
<dbReference type="Proteomes" id="UP000438429">
    <property type="component" value="Unassembled WGS sequence"/>
</dbReference>
<protein>
    <submittedName>
        <fullName evidence="2">Uncharacterized protein</fullName>
    </submittedName>
</protein>